<evidence type="ECO:0000313" key="2">
    <source>
        <dbReference type="EMBL" id="RXW16173.1"/>
    </source>
</evidence>
<dbReference type="OrthoDB" id="3047953at2759"/>
<dbReference type="EMBL" id="SDEE01000466">
    <property type="protein sequence ID" value="RXW16173.1"/>
    <property type="molecule type" value="Genomic_DNA"/>
</dbReference>
<dbReference type="Proteomes" id="UP000290288">
    <property type="component" value="Unassembled WGS sequence"/>
</dbReference>
<name>A0A4Q2D9B2_9AGAR</name>
<keyword evidence="3" id="KW-1185">Reference proteome</keyword>
<feature type="region of interest" description="Disordered" evidence="1">
    <location>
        <begin position="1"/>
        <end position="143"/>
    </location>
</feature>
<feature type="region of interest" description="Disordered" evidence="1">
    <location>
        <begin position="337"/>
        <end position="367"/>
    </location>
</feature>
<organism evidence="2 3">
    <name type="scientific">Candolleomyces aberdarensis</name>
    <dbReference type="NCBI Taxonomy" id="2316362"/>
    <lineage>
        <taxon>Eukaryota</taxon>
        <taxon>Fungi</taxon>
        <taxon>Dikarya</taxon>
        <taxon>Basidiomycota</taxon>
        <taxon>Agaricomycotina</taxon>
        <taxon>Agaricomycetes</taxon>
        <taxon>Agaricomycetidae</taxon>
        <taxon>Agaricales</taxon>
        <taxon>Agaricineae</taxon>
        <taxon>Psathyrellaceae</taxon>
        <taxon>Candolleomyces</taxon>
    </lineage>
</organism>
<evidence type="ECO:0000256" key="1">
    <source>
        <dbReference type="SAM" id="MobiDB-lite"/>
    </source>
</evidence>
<sequence length="458" mass="50706">MPSTRYDSPVDDSGIKPEGVNKRRTRAAATKKPATGGVKANSPKTPVRSSKRGRVSDPSDGHAKVSPSPSPSKKMKGLQLLSDDDDDDSEVDQSESTVTEGSVVQEQGTAGDLDDPFKEDGGAASSSKGKKSTVSDPDAERSNEVYLDDLRAVLRCTELPSSDGIPPQVKDTVLHKLHPRMPQPNLVLGYFVSWMSRVEDSPQKRRVALNYMAWYEDKFPGNTVLYRNIANGLSTPLSGRYYNAACADPRNFIAKQSAMQNGTRYELYSKGGAPVIGIMIGTCFRSELRDEPLRSPYRSITIRAHRGVWERLQSFHCMNFGLPMMTGQVVDGKIDFQTQNKPDSYSGRSNASKDDAPEGMESYETLTPSRQKKVFPRTIPSHRPYGFDEPVPILDGTSTVMDFTPNGLSNQVRTLNPWVGEVPMDSPCVVGYTIAAYLWDHEWRFKVYAQFVIVLADF</sequence>
<accession>A0A4Q2D9B2</accession>
<feature type="compositionally biased region" description="Polar residues" evidence="1">
    <location>
        <begin position="337"/>
        <end position="350"/>
    </location>
</feature>
<dbReference type="STRING" id="2316362.A0A4Q2D9B2"/>
<dbReference type="AlphaFoldDB" id="A0A4Q2D9B2"/>
<gene>
    <name evidence="2" type="ORF">EST38_g9677</name>
</gene>
<feature type="compositionally biased region" description="Basic and acidic residues" evidence="1">
    <location>
        <begin position="54"/>
        <end position="63"/>
    </location>
</feature>
<protein>
    <submittedName>
        <fullName evidence="2">Uncharacterized protein</fullName>
    </submittedName>
</protein>
<evidence type="ECO:0000313" key="3">
    <source>
        <dbReference type="Proteomes" id="UP000290288"/>
    </source>
</evidence>
<feature type="compositionally biased region" description="Acidic residues" evidence="1">
    <location>
        <begin position="82"/>
        <end position="93"/>
    </location>
</feature>
<feature type="compositionally biased region" description="Polar residues" evidence="1">
    <location>
        <begin position="97"/>
        <end position="108"/>
    </location>
</feature>
<comment type="caution">
    <text evidence="2">The sequence shown here is derived from an EMBL/GenBank/DDBJ whole genome shotgun (WGS) entry which is preliminary data.</text>
</comment>
<reference evidence="2 3" key="1">
    <citation type="submission" date="2019-01" db="EMBL/GenBank/DDBJ databases">
        <title>Draft genome sequence of Psathyrella aberdarensis IHI B618.</title>
        <authorList>
            <person name="Buettner E."/>
            <person name="Kellner H."/>
        </authorList>
    </citation>
    <scope>NUCLEOTIDE SEQUENCE [LARGE SCALE GENOMIC DNA]</scope>
    <source>
        <strain evidence="2 3">IHI B618</strain>
    </source>
</reference>
<proteinExistence type="predicted"/>